<comment type="caution">
    <text evidence="1">The sequence shown here is derived from an EMBL/GenBank/DDBJ whole genome shotgun (WGS) entry which is preliminary data.</text>
</comment>
<reference evidence="1" key="1">
    <citation type="submission" date="2021-01" db="EMBL/GenBank/DDBJ databases">
        <authorList>
            <consortium name="Genoscope - CEA"/>
            <person name="William W."/>
        </authorList>
    </citation>
    <scope>NUCLEOTIDE SEQUENCE</scope>
</reference>
<organism evidence="1 2">
    <name type="scientific">Paramecium primaurelia</name>
    <dbReference type="NCBI Taxonomy" id="5886"/>
    <lineage>
        <taxon>Eukaryota</taxon>
        <taxon>Sar</taxon>
        <taxon>Alveolata</taxon>
        <taxon>Ciliophora</taxon>
        <taxon>Intramacronucleata</taxon>
        <taxon>Oligohymenophorea</taxon>
        <taxon>Peniculida</taxon>
        <taxon>Parameciidae</taxon>
        <taxon>Paramecium</taxon>
    </lineage>
</organism>
<name>A0A8S1NVF0_PARPR</name>
<proteinExistence type="predicted"/>
<protein>
    <submittedName>
        <fullName evidence="1">Uncharacterized protein</fullName>
    </submittedName>
</protein>
<evidence type="ECO:0000313" key="2">
    <source>
        <dbReference type="Proteomes" id="UP000688137"/>
    </source>
</evidence>
<sequence length="48" mass="5749">MNPEAVNFNIIELIFKHRHNLIIYFLLIKVQKNSGFSRTINISDMMQR</sequence>
<gene>
    <name evidence="1" type="ORF">PPRIM_AZ9-3.1.T0990068</name>
</gene>
<evidence type="ECO:0000313" key="1">
    <source>
        <dbReference type="EMBL" id="CAD8095620.1"/>
    </source>
</evidence>
<dbReference type="AlphaFoldDB" id="A0A8S1NVF0"/>
<accession>A0A8S1NVF0</accession>
<dbReference type="EMBL" id="CAJJDM010000102">
    <property type="protein sequence ID" value="CAD8095620.1"/>
    <property type="molecule type" value="Genomic_DNA"/>
</dbReference>
<keyword evidence="2" id="KW-1185">Reference proteome</keyword>
<dbReference type="Proteomes" id="UP000688137">
    <property type="component" value="Unassembled WGS sequence"/>
</dbReference>